<dbReference type="RefSeq" id="WP_147848335.1">
    <property type="nucleotide sequence ID" value="NZ_VDUZ01000020.1"/>
</dbReference>
<keyword evidence="2" id="KW-1133">Transmembrane helix</keyword>
<evidence type="ECO:0000313" key="4">
    <source>
        <dbReference type="Proteomes" id="UP000321638"/>
    </source>
</evidence>
<protein>
    <submittedName>
        <fullName evidence="3">Uncharacterized protein</fullName>
    </submittedName>
</protein>
<proteinExistence type="predicted"/>
<feature type="transmembrane region" description="Helical" evidence="2">
    <location>
        <begin position="65"/>
        <end position="84"/>
    </location>
</feature>
<feature type="region of interest" description="Disordered" evidence="1">
    <location>
        <begin position="1"/>
        <end position="32"/>
    </location>
</feature>
<name>A0A5C8PJR7_9HYPH</name>
<feature type="transmembrane region" description="Helical" evidence="2">
    <location>
        <begin position="38"/>
        <end position="59"/>
    </location>
</feature>
<accession>A0A5C8PJR7</accession>
<dbReference type="Proteomes" id="UP000321638">
    <property type="component" value="Unassembled WGS sequence"/>
</dbReference>
<keyword evidence="4" id="KW-1185">Reference proteome</keyword>
<gene>
    <name evidence="3" type="ORF">FHP25_17945</name>
</gene>
<keyword evidence="2" id="KW-0812">Transmembrane</keyword>
<evidence type="ECO:0000256" key="2">
    <source>
        <dbReference type="SAM" id="Phobius"/>
    </source>
</evidence>
<sequence length="90" mass="8542">MSFASELRLVPESSHGSIASPPSLPPHPSAAAAAHPDATAWICALVAGVIAGGVSTAIAPALAGIGNMIAALGVACLVSMAIAGREASGG</sequence>
<dbReference type="AlphaFoldDB" id="A0A5C8PJR7"/>
<organism evidence="3 4">
    <name type="scientific">Vineibacter terrae</name>
    <dbReference type="NCBI Taxonomy" id="2586908"/>
    <lineage>
        <taxon>Bacteria</taxon>
        <taxon>Pseudomonadati</taxon>
        <taxon>Pseudomonadota</taxon>
        <taxon>Alphaproteobacteria</taxon>
        <taxon>Hyphomicrobiales</taxon>
        <taxon>Vineibacter</taxon>
    </lineage>
</organism>
<keyword evidence="2" id="KW-0472">Membrane</keyword>
<comment type="caution">
    <text evidence="3">The sequence shown here is derived from an EMBL/GenBank/DDBJ whole genome shotgun (WGS) entry which is preliminary data.</text>
</comment>
<dbReference type="EMBL" id="VDUZ01000020">
    <property type="protein sequence ID" value="TXL74088.1"/>
    <property type="molecule type" value="Genomic_DNA"/>
</dbReference>
<evidence type="ECO:0000256" key="1">
    <source>
        <dbReference type="SAM" id="MobiDB-lite"/>
    </source>
</evidence>
<evidence type="ECO:0000313" key="3">
    <source>
        <dbReference type="EMBL" id="TXL74088.1"/>
    </source>
</evidence>
<reference evidence="3 4" key="1">
    <citation type="submission" date="2019-06" db="EMBL/GenBank/DDBJ databases">
        <title>New taxonomy in bacterial strain CC-CFT640, isolated from vineyard.</title>
        <authorList>
            <person name="Lin S.-Y."/>
            <person name="Tsai C.-F."/>
            <person name="Young C.-C."/>
        </authorList>
    </citation>
    <scope>NUCLEOTIDE SEQUENCE [LARGE SCALE GENOMIC DNA]</scope>
    <source>
        <strain evidence="3 4">CC-CFT640</strain>
    </source>
</reference>